<dbReference type="Pfam" id="PF00041">
    <property type="entry name" value="fn3"/>
    <property type="match status" value="5"/>
</dbReference>
<gene>
    <name evidence="4" type="ORF">CVLEPA_LOCUS15079</name>
</gene>
<keyword evidence="5" id="KW-1185">Reference proteome</keyword>
<dbReference type="InterPro" id="IPR050991">
    <property type="entry name" value="ECM_Regulatory_Proteins"/>
</dbReference>
<dbReference type="PANTHER" id="PTHR46708:SF2">
    <property type="entry name" value="FIBRONECTIN TYPE-III DOMAIN-CONTAINING PROTEIN"/>
    <property type="match status" value="1"/>
</dbReference>
<dbReference type="SUPFAM" id="SSF49265">
    <property type="entry name" value="Fibronectin type III"/>
    <property type="match status" value="6"/>
</dbReference>
<dbReference type="InterPro" id="IPR013783">
    <property type="entry name" value="Ig-like_fold"/>
</dbReference>
<name>A0ABP0FZV4_CLALP</name>
<sequence>MLRIAIFLLNIFARDFSHSLLAEASSDYVMYDDVIYNDRLERLRRASGSCQGELPAPEEGSHDRVYPTSVRVSWSDVDGAEWYEIRVKSPESECVRGEKTDLNGTSLIFRDLDAGTSYIVEVIAHNVNGCSEPREITFQTSPGSWKCQGSSEVPAGVIGLDIPGYNLTSSQALITWHPTPKALFYQVEIDPADPRVEGVGFIEEESTLIRGLSPGYSYKVTVTTVNGEQTGPVVERELITRLDRPENLEISNVSSTMFKVQWDVPQYATYYIVQLYGFDKVDDTYEINKKNITDMSAHFNELQPATKYKITLQAFNERASSPLISIQEYFTKLPSTSNITIKNVTEQTVYAQWEPVPGALQYRLILRDFNNQQVVKNFLVDGVGHLLEHLMSAKMYLLQIFALNDNTDSLAQEIEFLTRLEQIQLLNVDKASVQDTSFIVRWEVIRGAVWYDVAVKPLNPNLSGNGTVYGAYTKLSNLTPGTLYKIVVNARNSKVYDSDSLPTTVEQFTRLSQPLNLTATDQDTTNGSMRLSWSPVPSATSYLLLVYDCSGVGRTERKGQIMSTTSAAPTTLSTKYKSVSKYWTYRYEKVKLPHLQCDLDFDDIERALKEGESQLPSTVVGQGRVTSNEVNLSNMLPATEYEIVVVSGSSEVRSNPSLMKKFTKLNTPQGFKYIPASVNAYSLALSWDKVKSSSYYQLDVAYSPLPDAKVRGLRNPIFVRSVNVTENFLTLQRLEPTTNYTFTLTARNKNTQSFSVQTTVFTLLSSPPLLEVVPDKLTTNSMLVQWSLVDKAGYYNVTFVAKSTRMKRQISHFRNVTIPEITLDQLTPNTYYEISIEARNRYTHSVPRKTRSFTELPTPIDFVVADVTESTILLTWSDVEGRKDFR</sequence>
<dbReference type="CDD" id="cd00063">
    <property type="entry name" value="FN3"/>
    <property type="match status" value="5"/>
</dbReference>
<dbReference type="EMBL" id="CAWYQH010000097">
    <property type="protein sequence ID" value="CAK8684079.1"/>
    <property type="molecule type" value="Genomic_DNA"/>
</dbReference>
<dbReference type="Proteomes" id="UP001642483">
    <property type="component" value="Unassembled WGS sequence"/>
</dbReference>
<feature type="domain" description="Fibronectin type-III" evidence="3">
    <location>
        <begin position="244"/>
        <end position="336"/>
    </location>
</feature>
<protein>
    <recommendedName>
        <fullName evidence="3">Fibronectin type-III domain-containing protein</fullName>
    </recommendedName>
</protein>
<evidence type="ECO:0000259" key="3">
    <source>
        <dbReference type="PROSITE" id="PS50853"/>
    </source>
</evidence>
<comment type="caution">
    <text evidence="4">The sequence shown here is derived from an EMBL/GenBank/DDBJ whole genome shotgun (WGS) entry which is preliminary data.</text>
</comment>
<dbReference type="PROSITE" id="PS50853">
    <property type="entry name" value="FN3"/>
    <property type="match status" value="4"/>
</dbReference>
<feature type="domain" description="Fibronectin type-III" evidence="3">
    <location>
        <begin position="422"/>
        <end position="514"/>
    </location>
</feature>
<dbReference type="InterPro" id="IPR036116">
    <property type="entry name" value="FN3_sf"/>
</dbReference>
<feature type="domain" description="Fibronectin type-III" evidence="3">
    <location>
        <begin position="56"/>
        <end position="144"/>
    </location>
</feature>
<keyword evidence="2" id="KW-0732">Signal</keyword>
<accession>A0ABP0FZV4</accession>
<evidence type="ECO:0000313" key="5">
    <source>
        <dbReference type="Proteomes" id="UP001642483"/>
    </source>
</evidence>
<proteinExistence type="predicted"/>
<evidence type="ECO:0000313" key="4">
    <source>
        <dbReference type="EMBL" id="CAK8684079.1"/>
    </source>
</evidence>
<feature type="domain" description="Fibronectin type-III" evidence="3">
    <location>
        <begin position="667"/>
        <end position="768"/>
    </location>
</feature>
<reference evidence="4 5" key="1">
    <citation type="submission" date="2024-02" db="EMBL/GenBank/DDBJ databases">
        <authorList>
            <person name="Daric V."/>
            <person name="Darras S."/>
        </authorList>
    </citation>
    <scope>NUCLEOTIDE SEQUENCE [LARGE SCALE GENOMIC DNA]</scope>
</reference>
<dbReference type="SMART" id="SM00060">
    <property type="entry name" value="FN3"/>
    <property type="match status" value="8"/>
</dbReference>
<dbReference type="InterPro" id="IPR003961">
    <property type="entry name" value="FN3_dom"/>
</dbReference>
<evidence type="ECO:0000256" key="2">
    <source>
        <dbReference type="SAM" id="SignalP"/>
    </source>
</evidence>
<evidence type="ECO:0000256" key="1">
    <source>
        <dbReference type="ARBA" id="ARBA00022737"/>
    </source>
</evidence>
<feature type="signal peptide" evidence="2">
    <location>
        <begin position="1"/>
        <end position="17"/>
    </location>
</feature>
<organism evidence="4 5">
    <name type="scientific">Clavelina lepadiformis</name>
    <name type="common">Light-bulb sea squirt</name>
    <name type="synonym">Ascidia lepadiformis</name>
    <dbReference type="NCBI Taxonomy" id="159417"/>
    <lineage>
        <taxon>Eukaryota</taxon>
        <taxon>Metazoa</taxon>
        <taxon>Chordata</taxon>
        <taxon>Tunicata</taxon>
        <taxon>Ascidiacea</taxon>
        <taxon>Aplousobranchia</taxon>
        <taxon>Clavelinidae</taxon>
        <taxon>Clavelina</taxon>
    </lineage>
</organism>
<dbReference type="Gene3D" id="2.60.40.10">
    <property type="entry name" value="Immunoglobulins"/>
    <property type="match status" value="8"/>
</dbReference>
<keyword evidence="1" id="KW-0677">Repeat</keyword>
<feature type="chain" id="PRO_5046609774" description="Fibronectin type-III domain-containing protein" evidence="2">
    <location>
        <begin position="18"/>
        <end position="886"/>
    </location>
</feature>
<dbReference type="PANTHER" id="PTHR46708">
    <property type="entry name" value="TENASCIN"/>
    <property type="match status" value="1"/>
</dbReference>